<dbReference type="NCBIfam" id="TIGR02847">
    <property type="entry name" value="CyoD"/>
    <property type="match status" value="1"/>
</dbReference>
<keyword evidence="6" id="KW-1003">Cell membrane</keyword>
<comment type="subunit">
    <text evidence="3">Heterooctamer of two A chains, two B chains, two C chains and two D chains.</text>
</comment>
<dbReference type="InterPro" id="IPR050968">
    <property type="entry name" value="Cytochrome_c_oxidase_bac_sub4"/>
</dbReference>
<evidence type="ECO:0000256" key="17">
    <source>
        <dbReference type="SAM" id="Phobius"/>
    </source>
</evidence>
<dbReference type="InterPro" id="IPR014210">
    <property type="entry name" value="Cyt_o_ubiqinol_oxidase_su4"/>
</dbReference>
<keyword evidence="8" id="KW-0249">Electron transport</keyword>
<keyword evidence="7 17" id="KW-0812">Transmembrane</keyword>
<organism evidence="18 19">
    <name type="scientific">Dyella humi</name>
    <dbReference type="NCBI Taxonomy" id="1770547"/>
    <lineage>
        <taxon>Bacteria</taxon>
        <taxon>Pseudomonadati</taxon>
        <taxon>Pseudomonadota</taxon>
        <taxon>Gammaproteobacteria</taxon>
        <taxon>Lysobacterales</taxon>
        <taxon>Rhodanobacteraceae</taxon>
        <taxon>Dyella</taxon>
    </lineage>
</organism>
<evidence type="ECO:0000256" key="5">
    <source>
        <dbReference type="ARBA" id="ARBA00022448"/>
    </source>
</evidence>
<keyword evidence="5" id="KW-0813">Transport</keyword>
<evidence type="ECO:0000313" key="19">
    <source>
        <dbReference type="Proteomes" id="UP001620409"/>
    </source>
</evidence>
<evidence type="ECO:0000256" key="14">
    <source>
        <dbReference type="ARBA" id="ARBA00030211"/>
    </source>
</evidence>
<dbReference type="EMBL" id="JADIKI010000022">
    <property type="protein sequence ID" value="MFK2854709.1"/>
    <property type="molecule type" value="Genomic_DNA"/>
</dbReference>
<evidence type="ECO:0000256" key="11">
    <source>
        <dbReference type="ARBA" id="ARBA00023136"/>
    </source>
</evidence>
<dbReference type="InterPro" id="IPR005171">
    <property type="entry name" value="Cyt_c_oxidase_su4_prok"/>
</dbReference>
<keyword evidence="19" id="KW-1185">Reference proteome</keyword>
<keyword evidence="9 17" id="KW-1133">Transmembrane helix</keyword>
<evidence type="ECO:0000256" key="9">
    <source>
        <dbReference type="ARBA" id="ARBA00022989"/>
    </source>
</evidence>
<evidence type="ECO:0000256" key="3">
    <source>
        <dbReference type="ARBA" id="ARBA00011700"/>
    </source>
</evidence>
<dbReference type="PANTHER" id="PTHR36835:SF1">
    <property type="entry name" value="CYTOCHROME BO(3) UBIQUINOL OXIDASE SUBUNIT 4"/>
    <property type="match status" value="1"/>
</dbReference>
<keyword evidence="11 17" id="KW-0472">Membrane</keyword>
<evidence type="ECO:0000256" key="6">
    <source>
        <dbReference type="ARBA" id="ARBA00022475"/>
    </source>
</evidence>
<feature type="transmembrane region" description="Helical" evidence="17">
    <location>
        <begin position="60"/>
        <end position="78"/>
    </location>
</feature>
<evidence type="ECO:0000256" key="15">
    <source>
        <dbReference type="ARBA" id="ARBA00031887"/>
    </source>
</evidence>
<comment type="similarity">
    <text evidence="2">Belongs to the cytochrome c oxidase bacterial subunit 4 family.</text>
</comment>
<evidence type="ECO:0000256" key="16">
    <source>
        <dbReference type="ARBA" id="ARBA00032185"/>
    </source>
</evidence>
<keyword evidence="10" id="KW-0560">Oxidoreductase</keyword>
<gene>
    <name evidence="18" type="primary">cyoD</name>
    <name evidence="18" type="ORF">ISP18_08920</name>
</gene>
<protein>
    <recommendedName>
        <fullName evidence="4">Cytochrome bo(3) ubiquinol oxidase subunit 4</fullName>
    </recommendedName>
    <alternativeName>
        <fullName evidence="16">Cytochrome o ubiquinol oxidase subunit 4</fullName>
    </alternativeName>
    <alternativeName>
        <fullName evidence="13">Oxidase bo(3) subunit 4</fullName>
    </alternativeName>
    <alternativeName>
        <fullName evidence="14">Ubiquinol oxidase polypeptide IV</fullName>
    </alternativeName>
    <alternativeName>
        <fullName evidence="15">Ubiquinol oxidase subunit 4</fullName>
    </alternativeName>
</protein>
<evidence type="ECO:0000256" key="4">
    <source>
        <dbReference type="ARBA" id="ARBA00014689"/>
    </source>
</evidence>
<evidence type="ECO:0000256" key="2">
    <source>
        <dbReference type="ARBA" id="ARBA00008079"/>
    </source>
</evidence>
<evidence type="ECO:0000313" key="18">
    <source>
        <dbReference type="EMBL" id="MFK2854709.1"/>
    </source>
</evidence>
<dbReference type="Pfam" id="PF03626">
    <property type="entry name" value="COX4_pro"/>
    <property type="match status" value="1"/>
</dbReference>
<accession>A0ABW8IK99</accession>
<evidence type="ECO:0000256" key="10">
    <source>
        <dbReference type="ARBA" id="ARBA00023002"/>
    </source>
</evidence>
<reference evidence="18 19" key="1">
    <citation type="submission" date="2020-10" db="EMBL/GenBank/DDBJ databases">
        <title>Phylogeny of dyella-like bacteria.</title>
        <authorList>
            <person name="Fu J."/>
        </authorList>
    </citation>
    <scope>NUCLEOTIDE SEQUENCE [LARGE SCALE GENOMIC DNA]</scope>
    <source>
        <strain evidence="18 19">DHG40</strain>
    </source>
</reference>
<dbReference type="RefSeq" id="WP_380009713.1">
    <property type="nucleotide sequence ID" value="NZ_JADIKI010000022.1"/>
</dbReference>
<sequence>MTNQLHDPRRANRWTPGLETHSNHGTWRGYVVGYVLAIGLTIAAFAIAPVKNMAPFSIEAALVVLAIAQMLVHLIFFLHINTAPEQKTNILAFAATMLIIAIVVAGSLWIMSHLAANMAPMERVMSMQR</sequence>
<feature type="transmembrane region" description="Helical" evidence="17">
    <location>
        <begin position="90"/>
        <end position="111"/>
    </location>
</feature>
<evidence type="ECO:0000256" key="13">
    <source>
        <dbReference type="ARBA" id="ARBA00030071"/>
    </source>
</evidence>
<evidence type="ECO:0000256" key="1">
    <source>
        <dbReference type="ARBA" id="ARBA00004651"/>
    </source>
</evidence>
<evidence type="ECO:0000256" key="7">
    <source>
        <dbReference type="ARBA" id="ARBA00022692"/>
    </source>
</evidence>
<evidence type="ECO:0000256" key="8">
    <source>
        <dbReference type="ARBA" id="ARBA00022982"/>
    </source>
</evidence>
<comment type="function">
    <text evidence="12">Cytochrome bo(3) ubiquinol terminal oxidase is the component of the aerobic respiratory chain of E.coli that predominates when cells are grown at high aeration. Has proton pump activity across the membrane in addition to electron transfer, pumping 2 protons/electron.</text>
</comment>
<name>A0ABW8IK99_9GAMM</name>
<dbReference type="Proteomes" id="UP001620409">
    <property type="component" value="Unassembled WGS sequence"/>
</dbReference>
<feature type="transmembrane region" description="Helical" evidence="17">
    <location>
        <begin position="27"/>
        <end position="48"/>
    </location>
</feature>
<comment type="caution">
    <text evidence="18">The sequence shown here is derived from an EMBL/GenBank/DDBJ whole genome shotgun (WGS) entry which is preliminary data.</text>
</comment>
<proteinExistence type="inferred from homology"/>
<dbReference type="PANTHER" id="PTHR36835">
    <property type="entry name" value="CYTOCHROME BO(3) UBIQUINOL OXIDASE SUBUNIT 4"/>
    <property type="match status" value="1"/>
</dbReference>
<evidence type="ECO:0000256" key="12">
    <source>
        <dbReference type="ARBA" id="ARBA00025694"/>
    </source>
</evidence>
<comment type="subcellular location">
    <subcellularLocation>
        <location evidence="1">Cell membrane</location>
        <topology evidence="1">Multi-pass membrane protein</topology>
    </subcellularLocation>
</comment>